<dbReference type="AlphaFoldDB" id="A0A2V1DLG2"/>
<dbReference type="EMBL" id="KZ805408">
    <property type="protein sequence ID" value="PVH98681.1"/>
    <property type="molecule type" value="Genomic_DNA"/>
</dbReference>
<feature type="signal peptide" evidence="1">
    <location>
        <begin position="1"/>
        <end position="19"/>
    </location>
</feature>
<organism evidence="2 3">
    <name type="scientific">Periconia macrospinosa</name>
    <dbReference type="NCBI Taxonomy" id="97972"/>
    <lineage>
        <taxon>Eukaryota</taxon>
        <taxon>Fungi</taxon>
        <taxon>Dikarya</taxon>
        <taxon>Ascomycota</taxon>
        <taxon>Pezizomycotina</taxon>
        <taxon>Dothideomycetes</taxon>
        <taxon>Pleosporomycetidae</taxon>
        <taxon>Pleosporales</taxon>
        <taxon>Massarineae</taxon>
        <taxon>Periconiaceae</taxon>
        <taxon>Periconia</taxon>
    </lineage>
</organism>
<keyword evidence="1" id="KW-0732">Signal</keyword>
<gene>
    <name evidence="2" type="ORF">DM02DRAFT_673215</name>
</gene>
<keyword evidence="3" id="KW-1185">Reference proteome</keyword>
<evidence type="ECO:0000256" key="1">
    <source>
        <dbReference type="SAM" id="SignalP"/>
    </source>
</evidence>
<dbReference type="Proteomes" id="UP000244855">
    <property type="component" value="Unassembled WGS sequence"/>
</dbReference>
<reference evidence="2 3" key="1">
    <citation type="journal article" date="2018" name="Sci. Rep.">
        <title>Comparative genomics provides insights into the lifestyle and reveals functional heterogeneity of dark septate endophytic fungi.</title>
        <authorList>
            <person name="Knapp D.G."/>
            <person name="Nemeth J.B."/>
            <person name="Barry K."/>
            <person name="Hainaut M."/>
            <person name="Henrissat B."/>
            <person name="Johnson J."/>
            <person name="Kuo A."/>
            <person name="Lim J.H.P."/>
            <person name="Lipzen A."/>
            <person name="Nolan M."/>
            <person name="Ohm R.A."/>
            <person name="Tamas L."/>
            <person name="Grigoriev I.V."/>
            <person name="Spatafora J.W."/>
            <person name="Nagy L.G."/>
            <person name="Kovacs G.M."/>
        </authorList>
    </citation>
    <scope>NUCLEOTIDE SEQUENCE [LARGE SCALE GENOMIC DNA]</scope>
    <source>
        <strain evidence="2 3">DSE2036</strain>
    </source>
</reference>
<protein>
    <submittedName>
        <fullName evidence="2">Uncharacterized protein</fullName>
    </submittedName>
</protein>
<sequence length="215" mass="24004">MIKMLTIFLLFTLIMSISGLSLPRSTSAVSLSGLNSTDAPANVDPTVDTPSNVDLNMDKPVSIDSVMATPVKIDPTMDNPNVELTTDTSYNVDPTAEEIVTTTEQICNGAVRIYPEPWWRMGAAKTCYTWGSGREIAGQLEHNATCVRFQPNFMKSFAMDVGRVEFPWQCIFYRNQDCTGYSDYAVAPRPNFGQDNGKFQTFKCFFRGGPFNPYW</sequence>
<name>A0A2V1DLG2_9PLEO</name>
<proteinExistence type="predicted"/>
<evidence type="ECO:0000313" key="3">
    <source>
        <dbReference type="Proteomes" id="UP000244855"/>
    </source>
</evidence>
<feature type="chain" id="PRO_5016112492" evidence="1">
    <location>
        <begin position="20"/>
        <end position="215"/>
    </location>
</feature>
<evidence type="ECO:0000313" key="2">
    <source>
        <dbReference type="EMBL" id="PVH98681.1"/>
    </source>
</evidence>
<accession>A0A2V1DLG2</accession>